<organism evidence="1">
    <name type="scientific">uncultured Rubrobacteraceae bacterium</name>
    <dbReference type="NCBI Taxonomy" id="349277"/>
    <lineage>
        <taxon>Bacteria</taxon>
        <taxon>Bacillati</taxon>
        <taxon>Actinomycetota</taxon>
        <taxon>Rubrobacteria</taxon>
        <taxon>Rubrobacterales</taxon>
        <taxon>Rubrobacteraceae</taxon>
        <taxon>environmental samples</taxon>
    </lineage>
</organism>
<proteinExistence type="predicted"/>
<dbReference type="AlphaFoldDB" id="A0A6J4Q6A7"/>
<protein>
    <submittedName>
        <fullName evidence="1">Uncharacterized protein</fullName>
    </submittedName>
</protein>
<accession>A0A6J4Q6A7</accession>
<name>A0A6J4Q6A7_9ACTN</name>
<reference evidence="1" key="1">
    <citation type="submission" date="2020-02" db="EMBL/GenBank/DDBJ databases">
        <authorList>
            <person name="Meier V. D."/>
        </authorList>
    </citation>
    <scope>NUCLEOTIDE SEQUENCE</scope>
    <source>
        <strain evidence="1">AVDCRST_MAG80</strain>
    </source>
</reference>
<evidence type="ECO:0000313" key="1">
    <source>
        <dbReference type="EMBL" id="CAA9434088.1"/>
    </source>
</evidence>
<sequence length="62" mass="6870">MTIGDSPEQSYLYREGTMPLSGTGFPCERGSNTYIASHTPDYEVSRIPNVLRNLKASSRETS</sequence>
<gene>
    <name evidence="1" type="ORF">AVDCRST_MAG80-778</name>
</gene>
<dbReference type="EMBL" id="CADCVC010000065">
    <property type="protein sequence ID" value="CAA9434088.1"/>
    <property type="molecule type" value="Genomic_DNA"/>
</dbReference>